<feature type="transmembrane region" description="Helical" evidence="1">
    <location>
        <begin position="7"/>
        <end position="29"/>
    </location>
</feature>
<organism evidence="3 4">
    <name type="scientific">Litoribacillus peritrichatus</name>
    <dbReference type="NCBI Taxonomy" id="718191"/>
    <lineage>
        <taxon>Bacteria</taxon>
        <taxon>Pseudomonadati</taxon>
        <taxon>Pseudomonadota</taxon>
        <taxon>Gammaproteobacteria</taxon>
        <taxon>Oceanospirillales</taxon>
        <taxon>Oceanospirillaceae</taxon>
        <taxon>Litoribacillus</taxon>
    </lineage>
</organism>
<feature type="transmembrane region" description="Helical" evidence="1">
    <location>
        <begin position="444"/>
        <end position="465"/>
    </location>
</feature>
<keyword evidence="1" id="KW-0472">Membrane</keyword>
<dbReference type="InterPro" id="IPR021994">
    <property type="entry name" value="DUF3592"/>
</dbReference>
<proteinExistence type="predicted"/>
<feature type="transmembrane region" description="Helical" evidence="1">
    <location>
        <begin position="421"/>
        <end position="438"/>
    </location>
</feature>
<name>A0ABP7MA72_9GAMM</name>
<evidence type="ECO:0000313" key="4">
    <source>
        <dbReference type="Proteomes" id="UP001501565"/>
    </source>
</evidence>
<feature type="transmembrane region" description="Helical" evidence="1">
    <location>
        <begin position="133"/>
        <end position="158"/>
    </location>
</feature>
<keyword evidence="4" id="KW-1185">Reference proteome</keyword>
<feature type="domain" description="DUF3592" evidence="2">
    <location>
        <begin position="48"/>
        <end position="132"/>
    </location>
</feature>
<protein>
    <recommendedName>
        <fullName evidence="2">DUF3592 domain-containing protein</fullName>
    </recommendedName>
</protein>
<gene>
    <name evidence="3" type="ORF">GCM10022277_08740</name>
</gene>
<dbReference type="RefSeq" id="WP_344795870.1">
    <property type="nucleotide sequence ID" value="NZ_BAABBN010000004.1"/>
</dbReference>
<keyword evidence="1" id="KW-1133">Transmembrane helix</keyword>
<reference evidence="4" key="1">
    <citation type="journal article" date="2019" name="Int. J. Syst. Evol. Microbiol.">
        <title>The Global Catalogue of Microorganisms (GCM) 10K type strain sequencing project: providing services to taxonomists for standard genome sequencing and annotation.</title>
        <authorList>
            <consortium name="The Broad Institute Genomics Platform"/>
            <consortium name="The Broad Institute Genome Sequencing Center for Infectious Disease"/>
            <person name="Wu L."/>
            <person name="Ma J."/>
        </authorList>
    </citation>
    <scope>NUCLEOTIDE SEQUENCE [LARGE SCALE GENOMIC DNA]</scope>
    <source>
        <strain evidence="4">JCM 17551</strain>
    </source>
</reference>
<feature type="transmembrane region" description="Helical" evidence="1">
    <location>
        <begin position="223"/>
        <end position="240"/>
    </location>
</feature>
<accession>A0ABP7MA72</accession>
<evidence type="ECO:0000313" key="3">
    <source>
        <dbReference type="EMBL" id="GAA3916284.1"/>
    </source>
</evidence>
<feature type="transmembrane region" description="Helical" evidence="1">
    <location>
        <begin position="198"/>
        <end position="217"/>
    </location>
</feature>
<evidence type="ECO:0000259" key="2">
    <source>
        <dbReference type="Pfam" id="PF12158"/>
    </source>
</evidence>
<dbReference type="Proteomes" id="UP001501565">
    <property type="component" value="Unassembled WGS sequence"/>
</dbReference>
<keyword evidence="1" id="KW-0812">Transmembrane</keyword>
<evidence type="ECO:0000256" key="1">
    <source>
        <dbReference type="SAM" id="Phobius"/>
    </source>
</evidence>
<comment type="caution">
    <text evidence="3">The sequence shown here is derived from an EMBL/GenBank/DDBJ whole genome shotgun (WGS) entry which is preliminary data.</text>
</comment>
<dbReference type="EMBL" id="BAABBN010000004">
    <property type="protein sequence ID" value="GAA3916284.1"/>
    <property type="molecule type" value="Genomic_DNA"/>
</dbReference>
<sequence>MKAGGNLFGGIFFVAGFAFWTFFVLSPLADSMSMQLWQSADAKLNYVDVSSYQSRNDNGSYTTMYKLDVQYQYQVGGTSYLGSRASIQQLSSSDSSDAYHQKSLISNEQSRNNKIKIWYDPDNPGDSVYDRSLAVRAMLVATSICSVFMFLGGGFIYYSRVSAKKEQKPELADPSKPWTTRKAWASDVIYSKTKNSLALAKFLAVLAWLFCGSFFIGVIGQNIVGSIIVVILLIIPVLVTKRALRIKNELEHFKQVPVTLNPYPGVIGGKVSGSLVIPFHNLNGFKVTLECTKHWTSRSGNNNQSHSSVVWSEHKVAQCSADDSGTLVSFSFDVPAEQEPSSPPGKSYHEWTLSVVGQADGVPFDRSYELPVFVTEESMTVEEELEVQPLTQKEQQVIASRLSMASDEESISLDTPGSSSGVVFAGVGGLFAIIGGVIALTGPIFIGVFFVLFGGLFFVLGMWSWGRNCKVYATSSGCEIEIFWFSKKLQHHSIRSSEIREIEAFSSSSSSSNGQMVHKYDLRLNTSDGLRINLGGEFNSKKNAIHMKQEIERVLILEV</sequence>
<dbReference type="Pfam" id="PF12158">
    <property type="entry name" value="DUF3592"/>
    <property type="match status" value="1"/>
</dbReference>